<proteinExistence type="predicted"/>
<evidence type="ECO:0000256" key="1">
    <source>
        <dbReference type="SAM" id="MobiDB-lite"/>
    </source>
</evidence>
<sequence>MMDKQGHEALDGVPCGPETLSNRGPSPCSLYGLHLHAIKSLGFILSFLKHHHILFHHQLSSNTGFRQDPKDNYIEKRFREDSSGAALPTASKLGRTGVQDQEPGSEPKFGLAQPSNFLPAPAMWAMAPVASNVGNAFWMLPVTAGATTSTLVPGHQEHQLWQYKAPSIQRIGGFEFPSCCRFIQVQLGSMVLQQPQPPVQQLGLGVSDTSNMGTLASVPTLVTWEHWPPLMHIAIVLVGLI</sequence>
<dbReference type="Proteomes" id="UP000594638">
    <property type="component" value="Unassembled WGS sequence"/>
</dbReference>
<dbReference type="EMBL" id="CACTIH010003689">
    <property type="protein sequence ID" value="CAA2982204.1"/>
    <property type="molecule type" value="Genomic_DNA"/>
</dbReference>
<comment type="caution">
    <text evidence="2">The sequence shown here is derived from an EMBL/GenBank/DDBJ whole genome shotgun (WGS) entry which is preliminary data.</text>
</comment>
<accession>A0A8S0RQP1</accession>
<name>A0A8S0RQP1_OLEEU</name>
<dbReference type="Gramene" id="OE9A039775T1">
    <property type="protein sequence ID" value="OE9A039775C1"/>
    <property type="gene ID" value="OE9A039775"/>
</dbReference>
<reference evidence="2 3" key="1">
    <citation type="submission" date="2019-12" db="EMBL/GenBank/DDBJ databases">
        <authorList>
            <person name="Alioto T."/>
            <person name="Alioto T."/>
            <person name="Gomez Garrido J."/>
        </authorList>
    </citation>
    <scope>NUCLEOTIDE SEQUENCE [LARGE SCALE GENOMIC DNA]</scope>
</reference>
<protein>
    <submittedName>
        <fullName evidence="2">Uncharacterized protein</fullName>
    </submittedName>
</protein>
<dbReference type="AlphaFoldDB" id="A0A8S0RQP1"/>
<evidence type="ECO:0000313" key="2">
    <source>
        <dbReference type="EMBL" id="CAA2982204.1"/>
    </source>
</evidence>
<dbReference type="OrthoDB" id="1904351at2759"/>
<keyword evidence="3" id="KW-1185">Reference proteome</keyword>
<feature type="region of interest" description="Disordered" evidence="1">
    <location>
        <begin position="79"/>
        <end position="112"/>
    </location>
</feature>
<evidence type="ECO:0000313" key="3">
    <source>
        <dbReference type="Proteomes" id="UP000594638"/>
    </source>
</evidence>
<gene>
    <name evidence="2" type="ORF">OLEA9_A039775</name>
</gene>
<organism evidence="2 3">
    <name type="scientific">Olea europaea subsp. europaea</name>
    <dbReference type="NCBI Taxonomy" id="158383"/>
    <lineage>
        <taxon>Eukaryota</taxon>
        <taxon>Viridiplantae</taxon>
        <taxon>Streptophyta</taxon>
        <taxon>Embryophyta</taxon>
        <taxon>Tracheophyta</taxon>
        <taxon>Spermatophyta</taxon>
        <taxon>Magnoliopsida</taxon>
        <taxon>eudicotyledons</taxon>
        <taxon>Gunneridae</taxon>
        <taxon>Pentapetalae</taxon>
        <taxon>asterids</taxon>
        <taxon>lamiids</taxon>
        <taxon>Lamiales</taxon>
        <taxon>Oleaceae</taxon>
        <taxon>Oleeae</taxon>
        <taxon>Olea</taxon>
    </lineage>
</organism>